<evidence type="ECO:0000256" key="3">
    <source>
        <dbReference type="ARBA" id="ARBA00022679"/>
    </source>
</evidence>
<evidence type="ECO:0000256" key="4">
    <source>
        <dbReference type="ARBA" id="ARBA00022692"/>
    </source>
</evidence>
<feature type="transmembrane region" description="Helical" evidence="8">
    <location>
        <begin position="179"/>
        <end position="200"/>
    </location>
</feature>
<feature type="transmembrane region" description="Helical" evidence="8">
    <location>
        <begin position="212"/>
        <end position="232"/>
    </location>
</feature>
<protein>
    <recommendedName>
        <fullName evidence="9">CN hydrolase domain-containing protein</fullName>
    </recommendedName>
</protein>
<dbReference type="GO" id="GO:0016410">
    <property type="term" value="F:N-acyltransferase activity"/>
    <property type="evidence" value="ECO:0007669"/>
    <property type="project" value="InterPro"/>
</dbReference>
<dbReference type="PANTHER" id="PTHR38686:SF1">
    <property type="entry name" value="APOLIPOPROTEIN N-ACYLTRANSFERASE"/>
    <property type="match status" value="1"/>
</dbReference>
<name>A0A381QU79_9ZZZZ</name>
<evidence type="ECO:0000259" key="9">
    <source>
        <dbReference type="PROSITE" id="PS50263"/>
    </source>
</evidence>
<dbReference type="InterPro" id="IPR003010">
    <property type="entry name" value="C-N_Hydrolase"/>
</dbReference>
<feature type="transmembrane region" description="Helical" evidence="8">
    <location>
        <begin position="16"/>
        <end position="33"/>
    </location>
</feature>
<evidence type="ECO:0000256" key="7">
    <source>
        <dbReference type="ARBA" id="ARBA00023315"/>
    </source>
</evidence>
<evidence type="ECO:0000313" key="10">
    <source>
        <dbReference type="EMBL" id="SUZ82218.1"/>
    </source>
</evidence>
<keyword evidence="3" id="KW-0808">Transferase</keyword>
<evidence type="ECO:0000256" key="1">
    <source>
        <dbReference type="ARBA" id="ARBA00004651"/>
    </source>
</evidence>
<dbReference type="Pfam" id="PF20154">
    <property type="entry name" value="LNT_N"/>
    <property type="match status" value="1"/>
</dbReference>
<keyword evidence="5 8" id="KW-1133">Transmembrane helix</keyword>
<evidence type="ECO:0000256" key="8">
    <source>
        <dbReference type="SAM" id="Phobius"/>
    </source>
</evidence>
<comment type="subcellular location">
    <subcellularLocation>
        <location evidence="1">Cell membrane</location>
        <topology evidence="1">Multi-pass membrane protein</topology>
    </subcellularLocation>
</comment>
<dbReference type="SUPFAM" id="SSF56317">
    <property type="entry name" value="Carbon-nitrogen hydrolase"/>
    <property type="match status" value="1"/>
</dbReference>
<keyword evidence="7" id="KW-0012">Acyltransferase</keyword>
<dbReference type="Gene3D" id="3.60.110.10">
    <property type="entry name" value="Carbon-nitrogen hydrolase"/>
    <property type="match status" value="1"/>
</dbReference>
<organism evidence="10">
    <name type="scientific">marine metagenome</name>
    <dbReference type="NCBI Taxonomy" id="408172"/>
    <lineage>
        <taxon>unclassified sequences</taxon>
        <taxon>metagenomes</taxon>
        <taxon>ecological metagenomes</taxon>
    </lineage>
</organism>
<feature type="transmembrane region" description="Helical" evidence="8">
    <location>
        <begin position="529"/>
        <end position="546"/>
    </location>
</feature>
<dbReference type="PROSITE" id="PS50263">
    <property type="entry name" value="CN_HYDROLASE"/>
    <property type="match status" value="1"/>
</dbReference>
<sequence>MNKNAKNKNVRQNLQKLIWTGSLISGVMLGLNAPGFGTHWLGLISLFPLIFTLEKLHAEDDLSFRKQALLFFGICWLSGGIAASIGGYWITNSTHVFGHVPWPAALIITAVGYGLEVGFQLFVYFGIPLLLIPKLNNWDLPLRLAFVLALDPWYPRLIHWNYGALTFSEFPWIEQLADIIGSSGLLLYSAGLTFLLIGWLRWKSGKLSHKKILQASSLYLLLWIIGLSYGAWRTNNLETKFTEPNGKSSNLTVIIIQPNFSLQDLASNPELAHSKRQQNLESLLTDSRKALAELPQNTSTEQLLVWPESVFPDAFFKSNNSRLKVSAFAQEHQTNILFTTVDWERTHTGHKFFGVSVLVGKKGKVLGRYNKIFLIPFGEMIPFSDWFPGIAAWLRKNIANMSEFDRGTEYTVFPLEKNIQLSAPICFDIFNPAVMRGMVLNGSNLVLNLSNLAWFGRTAASDNMVAILRWRAIENRVPVVFASNNGESLFIAANGKNMSQQLGLFEEGTLNSTVKLQSQFSFYREYAEWVWAGFIFLFLLLLLPALRRGKTFQ</sequence>
<dbReference type="HAMAP" id="MF_01148">
    <property type="entry name" value="Lnt"/>
    <property type="match status" value="1"/>
</dbReference>
<keyword evidence="2" id="KW-1003">Cell membrane</keyword>
<dbReference type="AlphaFoldDB" id="A0A381QU79"/>
<dbReference type="NCBIfam" id="TIGR00546">
    <property type="entry name" value="lnt"/>
    <property type="match status" value="1"/>
</dbReference>
<evidence type="ECO:0000256" key="6">
    <source>
        <dbReference type="ARBA" id="ARBA00023136"/>
    </source>
</evidence>
<feature type="domain" description="CN hydrolase" evidence="9">
    <location>
        <begin position="251"/>
        <end position="516"/>
    </location>
</feature>
<dbReference type="Pfam" id="PF00795">
    <property type="entry name" value="CN_hydrolase"/>
    <property type="match status" value="1"/>
</dbReference>
<dbReference type="InterPro" id="IPR045378">
    <property type="entry name" value="LNT_N"/>
</dbReference>
<dbReference type="InterPro" id="IPR004563">
    <property type="entry name" value="Apolipo_AcylTrfase"/>
</dbReference>
<gene>
    <name evidence="10" type="ORF">METZ01_LOCUS35072</name>
</gene>
<dbReference type="EMBL" id="UINC01001496">
    <property type="protein sequence ID" value="SUZ82218.1"/>
    <property type="molecule type" value="Genomic_DNA"/>
</dbReference>
<dbReference type="PANTHER" id="PTHR38686">
    <property type="entry name" value="APOLIPOPROTEIN N-ACYLTRANSFERASE"/>
    <property type="match status" value="1"/>
</dbReference>
<dbReference type="CDD" id="cd07571">
    <property type="entry name" value="ALP_N-acyl_transferase"/>
    <property type="match status" value="1"/>
</dbReference>
<evidence type="ECO:0000256" key="5">
    <source>
        <dbReference type="ARBA" id="ARBA00022989"/>
    </source>
</evidence>
<keyword evidence="4 8" id="KW-0812">Transmembrane</keyword>
<feature type="transmembrane region" description="Helical" evidence="8">
    <location>
        <begin position="102"/>
        <end position="130"/>
    </location>
</feature>
<dbReference type="GO" id="GO:0042158">
    <property type="term" value="P:lipoprotein biosynthetic process"/>
    <property type="evidence" value="ECO:0007669"/>
    <property type="project" value="InterPro"/>
</dbReference>
<evidence type="ECO:0000256" key="2">
    <source>
        <dbReference type="ARBA" id="ARBA00022475"/>
    </source>
</evidence>
<reference evidence="10" key="1">
    <citation type="submission" date="2018-05" db="EMBL/GenBank/DDBJ databases">
        <authorList>
            <person name="Lanie J.A."/>
            <person name="Ng W.-L."/>
            <person name="Kazmierczak K.M."/>
            <person name="Andrzejewski T.M."/>
            <person name="Davidsen T.M."/>
            <person name="Wayne K.J."/>
            <person name="Tettelin H."/>
            <person name="Glass J.I."/>
            <person name="Rusch D."/>
            <person name="Podicherti R."/>
            <person name="Tsui H.-C.T."/>
            <person name="Winkler M.E."/>
        </authorList>
    </citation>
    <scope>NUCLEOTIDE SEQUENCE</scope>
</reference>
<accession>A0A381QU79</accession>
<proteinExistence type="inferred from homology"/>
<feature type="transmembrane region" description="Helical" evidence="8">
    <location>
        <begin position="68"/>
        <end position="90"/>
    </location>
</feature>
<dbReference type="GO" id="GO:0005886">
    <property type="term" value="C:plasma membrane"/>
    <property type="evidence" value="ECO:0007669"/>
    <property type="project" value="UniProtKB-SubCell"/>
</dbReference>
<keyword evidence="6 8" id="KW-0472">Membrane</keyword>
<dbReference type="InterPro" id="IPR036526">
    <property type="entry name" value="C-N_Hydrolase_sf"/>
</dbReference>